<proteinExistence type="predicted"/>
<organism evidence="1">
    <name type="scientific">Eutreptiella gymnastica</name>
    <dbReference type="NCBI Taxonomy" id="73025"/>
    <lineage>
        <taxon>Eukaryota</taxon>
        <taxon>Discoba</taxon>
        <taxon>Euglenozoa</taxon>
        <taxon>Euglenida</taxon>
        <taxon>Spirocuta</taxon>
        <taxon>Euglenophyceae</taxon>
        <taxon>Eutreptiales</taxon>
        <taxon>Eutreptiaceae</taxon>
        <taxon>Eutreptiella</taxon>
    </lineage>
</organism>
<protein>
    <submittedName>
        <fullName evidence="1">Uncharacterized protein</fullName>
    </submittedName>
</protein>
<accession>A0A7S4G3I9</accession>
<evidence type="ECO:0000313" key="1">
    <source>
        <dbReference type="EMBL" id="CAE0824088.1"/>
    </source>
</evidence>
<dbReference type="AlphaFoldDB" id="A0A7S4G3I9"/>
<dbReference type="EMBL" id="HBJA01102456">
    <property type="protein sequence ID" value="CAE0824088.1"/>
    <property type="molecule type" value="Transcribed_RNA"/>
</dbReference>
<sequence>MPHSEWRVLSQTNAVYTEKFLIIYTTHNTFTLYLQNTVHYHPQPCQVIPSSELASDTAKAAKFGALGSGSPVRGARRAGVLPPVGAMGCAALCSWVRLGARLCLAGVANRHTNLTFQGAGARALAVT</sequence>
<gene>
    <name evidence="1" type="ORF">EGYM00163_LOCUS35294</name>
</gene>
<name>A0A7S4G3I9_9EUGL</name>
<reference evidence="1" key="1">
    <citation type="submission" date="2021-01" db="EMBL/GenBank/DDBJ databases">
        <authorList>
            <person name="Corre E."/>
            <person name="Pelletier E."/>
            <person name="Niang G."/>
            <person name="Scheremetjew M."/>
            <person name="Finn R."/>
            <person name="Kale V."/>
            <person name="Holt S."/>
            <person name="Cochrane G."/>
            <person name="Meng A."/>
            <person name="Brown T."/>
            <person name="Cohen L."/>
        </authorList>
    </citation>
    <scope>NUCLEOTIDE SEQUENCE</scope>
    <source>
        <strain evidence="1">CCMP1594</strain>
    </source>
</reference>